<dbReference type="PROSITE" id="PS51464">
    <property type="entry name" value="SIS"/>
    <property type="match status" value="1"/>
</dbReference>
<dbReference type="InterPro" id="IPR035474">
    <property type="entry name" value="SIS_Kpsf"/>
</dbReference>
<dbReference type="InterPro" id="IPR001347">
    <property type="entry name" value="SIS_dom"/>
</dbReference>
<feature type="site" description="Catalytically relevant" evidence="6">
    <location>
        <position position="57"/>
    </location>
</feature>
<evidence type="ECO:0000259" key="8">
    <source>
        <dbReference type="PROSITE" id="PS51371"/>
    </source>
</evidence>
<evidence type="ECO:0000256" key="7">
    <source>
        <dbReference type="PROSITE-ProRule" id="PRU00703"/>
    </source>
</evidence>
<dbReference type="SUPFAM" id="SSF53697">
    <property type="entry name" value="SIS domain"/>
    <property type="match status" value="1"/>
</dbReference>
<dbReference type="InterPro" id="IPR004800">
    <property type="entry name" value="KdsD/KpsF-type"/>
</dbReference>
<dbReference type="InterPro" id="IPR000644">
    <property type="entry name" value="CBS_dom"/>
</dbReference>
<evidence type="ECO:0000256" key="5">
    <source>
        <dbReference type="PIRSR" id="PIRSR004692-2"/>
    </source>
</evidence>
<evidence type="ECO:0000313" key="11">
    <source>
        <dbReference type="Proteomes" id="UP000199441"/>
    </source>
</evidence>
<dbReference type="STRING" id="670155.SAMN04488001_1767"/>
<dbReference type="GO" id="GO:0097367">
    <property type="term" value="F:carbohydrate derivative binding"/>
    <property type="evidence" value="ECO:0007669"/>
    <property type="project" value="InterPro"/>
</dbReference>
<dbReference type="NCBIfam" id="TIGR00393">
    <property type="entry name" value="kpsF"/>
    <property type="match status" value="1"/>
</dbReference>
<dbReference type="GO" id="GO:0005975">
    <property type="term" value="P:carbohydrate metabolic process"/>
    <property type="evidence" value="ECO:0007669"/>
    <property type="project" value="InterPro"/>
</dbReference>
<dbReference type="Proteomes" id="UP000199441">
    <property type="component" value="Unassembled WGS sequence"/>
</dbReference>
<dbReference type="FunFam" id="3.40.50.10490:FF:000011">
    <property type="entry name" value="Arabinose 5-phosphate isomerase"/>
    <property type="match status" value="1"/>
</dbReference>
<evidence type="ECO:0000256" key="1">
    <source>
        <dbReference type="ARBA" id="ARBA00008165"/>
    </source>
</evidence>
<dbReference type="Gene3D" id="3.40.50.10490">
    <property type="entry name" value="Glucose-6-phosphate isomerase like protein, domain 1"/>
    <property type="match status" value="1"/>
</dbReference>
<dbReference type="EMBL" id="FNOI01000002">
    <property type="protein sequence ID" value="SDW77257.1"/>
    <property type="molecule type" value="Genomic_DNA"/>
</dbReference>
<feature type="domain" description="CBS" evidence="8">
    <location>
        <begin position="271"/>
        <end position="325"/>
    </location>
</feature>
<accession>A0A1H2W9N1</accession>
<gene>
    <name evidence="10" type="ORF">SAMN04488001_1767</name>
</gene>
<dbReference type="GO" id="GO:0046872">
    <property type="term" value="F:metal ion binding"/>
    <property type="evidence" value="ECO:0007669"/>
    <property type="project" value="UniProtKB-KW"/>
</dbReference>
<dbReference type="GO" id="GO:1901135">
    <property type="term" value="P:carbohydrate derivative metabolic process"/>
    <property type="evidence" value="ECO:0007669"/>
    <property type="project" value="InterPro"/>
</dbReference>
<dbReference type="InterPro" id="IPR046348">
    <property type="entry name" value="SIS_dom_sf"/>
</dbReference>
<dbReference type="CDD" id="cd05014">
    <property type="entry name" value="SIS_Kpsf"/>
    <property type="match status" value="1"/>
</dbReference>
<feature type="site" description="Catalytically relevant" evidence="6">
    <location>
        <position position="191"/>
    </location>
</feature>
<evidence type="ECO:0000256" key="6">
    <source>
        <dbReference type="PIRSR" id="PIRSR004692-3"/>
    </source>
</evidence>
<reference evidence="11" key="1">
    <citation type="submission" date="2016-10" db="EMBL/GenBank/DDBJ databases">
        <authorList>
            <person name="Varghese N."/>
            <person name="Submissions S."/>
        </authorList>
    </citation>
    <scope>NUCLEOTIDE SEQUENCE [LARGE SCALE GENOMIC DNA]</scope>
    <source>
        <strain evidence="11">DSM 26922</strain>
    </source>
</reference>
<keyword evidence="2" id="KW-0677">Repeat</keyword>
<comment type="similarity">
    <text evidence="1 4">Belongs to the SIS family. GutQ/KpsF subfamily.</text>
</comment>
<keyword evidence="10" id="KW-0413">Isomerase</keyword>
<keyword evidence="3 7" id="KW-0129">CBS domain</keyword>
<dbReference type="InterPro" id="IPR046342">
    <property type="entry name" value="CBS_dom_sf"/>
</dbReference>
<dbReference type="OrthoDB" id="9762536at2"/>
<evidence type="ECO:0000256" key="2">
    <source>
        <dbReference type="ARBA" id="ARBA00022737"/>
    </source>
</evidence>
<dbReference type="AlphaFoldDB" id="A0A1H2W9N1"/>
<evidence type="ECO:0000313" key="10">
    <source>
        <dbReference type="EMBL" id="SDW77257.1"/>
    </source>
</evidence>
<proteinExistence type="inferred from homology"/>
<feature type="domain" description="CBS" evidence="8">
    <location>
        <begin position="207"/>
        <end position="265"/>
    </location>
</feature>
<feature type="site" description="Catalytically relevant" evidence="6">
    <location>
        <position position="150"/>
    </location>
</feature>
<keyword evidence="11" id="KW-1185">Reference proteome</keyword>
<dbReference type="PANTHER" id="PTHR42745:SF1">
    <property type="entry name" value="ARABINOSE 5-PHOSPHATE ISOMERASE KDSD"/>
    <property type="match status" value="1"/>
</dbReference>
<dbReference type="InterPro" id="IPR050986">
    <property type="entry name" value="GutQ/KpsF_isomerases"/>
</dbReference>
<dbReference type="RefSeq" id="WP_089946538.1">
    <property type="nucleotide sequence ID" value="NZ_FNOI01000002.1"/>
</dbReference>
<feature type="binding site" evidence="5">
    <location>
        <position position="80"/>
    </location>
    <ligand>
        <name>Zn(2+)</name>
        <dbReference type="ChEBI" id="CHEBI:29105"/>
    </ligand>
</feature>
<feature type="site" description="Catalytically relevant" evidence="6">
    <location>
        <position position="109"/>
    </location>
</feature>
<dbReference type="Gene3D" id="3.10.580.10">
    <property type="entry name" value="CBS-domain"/>
    <property type="match status" value="1"/>
</dbReference>
<organism evidence="10 11">
    <name type="scientific">Litoreibacter albidus</name>
    <dbReference type="NCBI Taxonomy" id="670155"/>
    <lineage>
        <taxon>Bacteria</taxon>
        <taxon>Pseudomonadati</taxon>
        <taxon>Pseudomonadota</taxon>
        <taxon>Alphaproteobacteria</taxon>
        <taxon>Rhodobacterales</taxon>
        <taxon>Roseobacteraceae</taxon>
        <taxon>Litoreibacter</taxon>
    </lineage>
</organism>
<dbReference type="Pfam" id="PF00571">
    <property type="entry name" value="CBS"/>
    <property type="match status" value="2"/>
</dbReference>
<dbReference type="PANTHER" id="PTHR42745">
    <property type="match status" value="1"/>
</dbReference>
<sequence>MKNKTSSDTFINIGRRVIAREAAALELLADSLDDSFAKAVDLMLGATGRVIICGMGKSGHVARKIAATLASTGTPAHFVHPAEASHGDLGMMAQGDVALILSNSGETPELADVIAYTRRFSIPMIGVASRPDSTLIKQSDVALILPKAEEACDTGVVPTTSTTMTLALGDALAIALMEHRHFTPENFRDFHPGGKLGARLSKVADLMHSGTELPLIAMEAPMSDVLIAISQKGFGVVGVTAPNGDLAGIITDGDLRRHMKGLLDMTAAEVMTANPKTIAPDALAETAVANMNDRKITCLFVTKAGNGGPPLGILHIHDCLRAGVA</sequence>
<evidence type="ECO:0000256" key="4">
    <source>
        <dbReference type="PIRNR" id="PIRNR004692"/>
    </source>
</evidence>
<evidence type="ECO:0000256" key="3">
    <source>
        <dbReference type="ARBA" id="ARBA00023122"/>
    </source>
</evidence>
<name>A0A1H2W9N1_9RHOB</name>
<dbReference type="CDD" id="cd04604">
    <property type="entry name" value="CBS_pair_SIS_assoc"/>
    <property type="match status" value="1"/>
</dbReference>
<dbReference type="Pfam" id="PF01380">
    <property type="entry name" value="SIS"/>
    <property type="match status" value="1"/>
</dbReference>
<protein>
    <submittedName>
        <fullName evidence="10">Arabinose-5-phosphate isomerase</fullName>
    </submittedName>
</protein>
<dbReference type="SUPFAM" id="SSF54631">
    <property type="entry name" value="CBS-domain pair"/>
    <property type="match status" value="1"/>
</dbReference>
<dbReference type="PIRSF" id="PIRSF004692">
    <property type="entry name" value="KdsD_KpsF"/>
    <property type="match status" value="1"/>
</dbReference>
<dbReference type="GO" id="GO:0019146">
    <property type="term" value="F:arabinose-5-phosphate isomerase activity"/>
    <property type="evidence" value="ECO:0007669"/>
    <property type="project" value="UniProtKB-ARBA"/>
</dbReference>
<dbReference type="PROSITE" id="PS51371">
    <property type="entry name" value="CBS"/>
    <property type="match status" value="2"/>
</dbReference>
<keyword evidence="5" id="KW-0862">Zinc</keyword>
<keyword evidence="5" id="KW-0479">Metal-binding</keyword>
<feature type="domain" description="SIS" evidence="9">
    <location>
        <begin position="39"/>
        <end position="182"/>
    </location>
</feature>
<evidence type="ECO:0000259" key="9">
    <source>
        <dbReference type="PROSITE" id="PS51464"/>
    </source>
</evidence>